<comment type="caution">
    <text evidence="2">The sequence shown here is derived from an EMBL/GenBank/DDBJ whole genome shotgun (WGS) entry which is preliminary data.</text>
</comment>
<dbReference type="Pfam" id="PF04326">
    <property type="entry name" value="SLFN_AlbA_2"/>
    <property type="match status" value="1"/>
</dbReference>
<dbReference type="Gene3D" id="3.30.950.30">
    <property type="entry name" value="Schlafen, AAA domain"/>
    <property type="match status" value="1"/>
</dbReference>
<dbReference type="Proteomes" id="UP000265964">
    <property type="component" value="Unassembled WGS sequence"/>
</dbReference>
<dbReference type="OrthoDB" id="9807853at2"/>
<protein>
    <recommendedName>
        <fullName evidence="1">Schlafen AlbA-2 domain-containing protein</fullName>
    </recommendedName>
</protein>
<proteinExistence type="predicted"/>
<dbReference type="InterPro" id="IPR038475">
    <property type="entry name" value="RecG_C_sf"/>
</dbReference>
<dbReference type="PANTHER" id="PTHR30595:SF6">
    <property type="entry name" value="SCHLAFEN ALBA-2 DOMAIN-CONTAINING PROTEIN"/>
    <property type="match status" value="1"/>
</dbReference>
<accession>A0A3A1YN37</accession>
<name>A0A3A1YN37_9GAMM</name>
<evidence type="ECO:0000259" key="1">
    <source>
        <dbReference type="Pfam" id="PF04326"/>
    </source>
</evidence>
<dbReference type="Gene3D" id="3.30.565.60">
    <property type="match status" value="1"/>
</dbReference>
<sequence length="415" mass="47546">MLLLQAIQSWNRYDRVGFIANLDVNNISDEFYQTLVALSNSPHGGSIVLGLDADKNFVGFTQEQVEIFRKNYQEGISNLISPKNMILDTFADCELTTGEYQGLFYILIIVPRAPTILKYQDRIYLRSAEGKNHDISHDQETVFALAKELPTFYHESALTIHQSNLKYLDPQTIAFARERISAHTGVAQPQDDLEFLKSLGLLKKNPFSLTEEEEVLNLAAFLLFGKKEAIKRLVPEYCNKLLLCRYPAKPGKKEEIIEQNLIESFKYTYEKICKHLDKVHKYPQETKTTDLGLCLQEALANSYVHRSYEEEHGFSVVDIAEDKVIFINAISEQSLIGFERRKRAENFIKNPLVYKVFSLMGYLPQHPSLGSGLALLYELGEQVADETPEIYEFDDYFAVAIFLKAREYEAEKPLP</sequence>
<evidence type="ECO:0000313" key="2">
    <source>
        <dbReference type="EMBL" id="RIY37447.1"/>
    </source>
</evidence>
<dbReference type="InterPro" id="IPR038461">
    <property type="entry name" value="Schlafen_AlbA_2_dom_sf"/>
</dbReference>
<keyword evidence="3" id="KW-1185">Reference proteome</keyword>
<feature type="domain" description="Schlafen AlbA-2" evidence="1">
    <location>
        <begin position="20"/>
        <end position="131"/>
    </location>
</feature>
<gene>
    <name evidence="2" type="ORF">CKF59_01765</name>
</gene>
<dbReference type="RefSeq" id="WP_119534270.1">
    <property type="nucleotide sequence ID" value="NZ_NRJF01000043.1"/>
</dbReference>
<evidence type="ECO:0000313" key="3">
    <source>
        <dbReference type="Proteomes" id="UP000265964"/>
    </source>
</evidence>
<dbReference type="AlphaFoldDB" id="A0A3A1YN37"/>
<dbReference type="EMBL" id="NRJF01000043">
    <property type="protein sequence ID" value="RIY37447.1"/>
    <property type="molecule type" value="Genomic_DNA"/>
</dbReference>
<reference evidence="2 3" key="1">
    <citation type="submission" date="2017-08" db="EMBL/GenBank/DDBJ databases">
        <title>Reclassification of Bisgaard taxon 37 and 44.</title>
        <authorList>
            <person name="Christensen H."/>
        </authorList>
    </citation>
    <scope>NUCLEOTIDE SEQUENCE [LARGE SCALE GENOMIC DNA]</scope>
    <source>
        <strain evidence="2 3">EEAB3T1</strain>
    </source>
</reference>
<dbReference type="PANTHER" id="PTHR30595">
    <property type="entry name" value="GLPR-RELATED TRANSCRIPTIONAL REPRESSOR"/>
    <property type="match status" value="1"/>
</dbReference>
<dbReference type="InterPro" id="IPR007421">
    <property type="entry name" value="Schlafen_AlbA_2_dom"/>
</dbReference>
<organism evidence="2 3">
    <name type="scientific">Psittacicella gerlachiana</name>
    <dbReference type="NCBI Taxonomy" id="2028574"/>
    <lineage>
        <taxon>Bacteria</taxon>
        <taxon>Pseudomonadati</taxon>
        <taxon>Pseudomonadota</taxon>
        <taxon>Gammaproteobacteria</taxon>
        <taxon>Pasteurellales</taxon>
        <taxon>Psittacicellaceae</taxon>
        <taxon>Psittacicella</taxon>
    </lineage>
</organism>